<proteinExistence type="predicted"/>
<feature type="transmembrane region" description="Helical" evidence="1">
    <location>
        <begin position="91"/>
        <end position="109"/>
    </location>
</feature>
<sequence length="230" mass="25992">MRKRESQQKLEEKKSQIKPYFSAFLGGCTSGFTGELVVLTQDHKLTSSNVLGTTFRDNCVISGIQQVAKDFSKNTLRTNATFAQLNKTNPFLFGASTGLPMWFITRFFATPIQNCRKKEPTSPYDGFVKSVINDVGYHTCKNGIDEYFACRVFPKLLPQFPNYLVQKTVESLVAGAIGSSCYVITWPYKTVLAGQPFKESIKLANKNFPKIVVKKFTYTFAKPQYDRLLK</sequence>
<keyword evidence="1" id="KW-0472">Membrane</keyword>
<reference evidence="2 3" key="1">
    <citation type="submission" date="2024-04" db="EMBL/GenBank/DDBJ databases">
        <title>Tritrichomonas musculus Genome.</title>
        <authorList>
            <person name="Alves-Ferreira E."/>
            <person name="Grigg M."/>
            <person name="Lorenzi H."/>
            <person name="Galac M."/>
        </authorList>
    </citation>
    <scope>NUCLEOTIDE SEQUENCE [LARGE SCALE GENOMIC DNA]</scope>
    <source>
        <strain evidence="2 3">EAF2021</strain>
    </source>
</reference>
<dbReference type="Proteomes" id="UP001470230">
    <property type="component" value="Unassembled WGS sequence"/>
</dbReference>
<name>A0ABR2KCY5_9EUKA</name>
<dbReference type="EMBL" id="JAPFFF010000005">
    <property type="protein sequence ID" value="KAK8888985.1"/>
    <property type="molecule type" value="Genomic_DNA"/>
</dbReference>
<keyword evidence="1" id="KW-0812">Transmembrane</keyword>
<evidence type="ECO:0000256" key="1">
    <source>
        <dbReference type="SAM" id="Phobius"/>
    </source>
</evidence>
<keyword evidence="3" id="KW-1185">Reference proteome</keyword>
<comment type="caution">
    <text evidence="2">The sequence shown here is derived from an EMBL/GenBank/DDBJ whole genome shotgun (WGS) entry which is preliminary data.</text>
</comment>
<evidence type="ECO:0000313" key="2">
    <source>
        <dbReference type="EMBL" id="KAK8888985.1"/>
    </source>
</evidence>
<accession>A0ABR2KCY5</accession>
<organism evidence="2 3">
    <name type="scientific">Tritrichomonas musculus</name>
    <dbReference type="NCBI Taxonomy" id="1915356"/>
    <lineage>
        <taxon>Eukaryota</taxon>
        <taxon>Metamonada</taxon>
        <taxon>Parabasalia</taxon>
        <taxon>Tritrichomonadida</taxon>
        <taxon>Tritrichomonadidae</taxon>
        <taxon>Tritrichomonas</taxon>
    </lineage>
</organism>
<evidence type="ECO:0000313" key="3">
    <source>
        <dbReference type="Proteomes" id="UP001470230"/>
    </source>
</evidence>
<gene>
    <name evidence="2" type="ORF">M9Y10_033726</name>
</gene>
<keyword evidence="1" id="KW-1133">Transmembrane helix</keyword>
<feature type="transmembrane region" description="Helical" evidence="1">
    <location>
        <begin position="20"/>
        <end position="39"/>
    </location>
</feature>
<evidence type="ECO:0008006" key="4">
    <source>
        <dbReference type="Google" id="ProtNLM"/>
    </source>
</evidence>
<protein>
    <recommendedName>
        <fullName evidence="4">Mitochondrial carrier protein</fullName>
    </recommendedName>
</protein>